<comment type="caution">
    <text evidence="1">The sequence shown here is derived from an EMBL/GenBank/DDBJ whole genome shotgun (WGS) entry which is preliminary data.</text>
</comment>
<gene>
    <name evidence="1" type="ORF">C3729_13000</name>
</gene>
<organism evidence="1 2">
    <name type="scientific">Cloacibacterium normanense</name>
    <dbReference type="NCBI Taxonomy" id="237258"/>
    <lineage>
        <taxon>Bacteria</taxon>
        <taxon>Pseudomonadati</taxon>
        <taxon>Bacteroidota</taxon>
        <taxon>Flavobacteriia</taxon>
        <taxon>Flavobacteriales</taxon>
        <taxon>Weeksellaceae</taxon>
    </lineage>
</organism>
<dbReference type="AlphaFoldDB" id="A0A2S7I1Y7"/>
<accession>A0A2S7I1Y7</accession>
<dbReference type="EMBL" id="PTPZ01000011">
    <property type="protein sequence ID" value="PPZ90529.1"/>
    <property type="molecule type" value="Genomic_DNA"/>
</dbReference>
<sequence>MPETISQSSSSELFSIKEGRNIRAKLYAESAFYLDASLEFTQNVNQKYGKVETAIAQYRTTSVVNYTGKVFAICTGQVFLQPMQDDATKVNLILRPFKQPINGLPIKYFIYRGLKKSDFFANGKLLSKSEVTSEFINNVRDEYDKFYNQNNNLTKPDFLASFLGYREIDDALQDENELIDEYFFKTSEIEEDKVAFELPMIQKGTYLGNAEGTIGVDIVLNKGDYYIQNDANPFQLNLKFAREKEHKLTYANYSDFRKKLIRENAIVFMDIASFYGLHSENGKIHLNNSSDVAKSPESIFNLIKNYQTAATTYLYIQSNRQRSYNFYGNYKISANDNHNLKIGTDVNNLSAMIFGGEDWPVLSFKNEQNSEKLFVSLINDKNYFDKVFYIDIANPKGENENNLFIKDLKNATETKDVDFITPIEFKISKSAGIIKLVYVGKDLDETYINNESLYLLNKHHNVVRDVFPVINAKTHLKGNGNFYKISFNEKYFVNFKLFSNLQSVSTINNSVVFYQGKKKIGQDILVKEKVLFVAKKEDTIDSNEINNVNLIFGTSSSMFTSLPKDVETKILMQNLYGDTNYNFYYNEINNSGNIVKLIKLKYNEQYDTTYFSIGITKEELDRLLTIVPENATNVKLYLEEEDINPLLDIEAKKSYFKYSLGINFENSNGGLAVLSPTQKVYVYGESIHFLASSDFVNFETSLIYEPLIIE</sequence>
<proteinExistence type="predicted"/>
<name>A0A2S7I1Y7_9FLAO</name>
<dbReference type="RefSeq" id="WP_104794552.1">
    <property type="nucleotide sequence ID" value="NZ_PTPZ01000011.1"/>
</dbReference>
<evidence type="ECO:0000313" key="2">
    <source>
        <dbReference type="Proteomes" id="UP000238565"/>
    </source>
</evidence>
<protein>
    <submittedName>
        <fullName evidence="1">Uncharacterized protein</fullName>
    </submittedName>
</protein>
<evidence type="ECO:0000313" key="1">
    <source>
        <dbReference type="EMBL" id="PPZ90529.1"/>
    </source>
</evidence>
<reference evidence="1 2" key="1">
    <citation type="submission" date="2018-02" db="EMBL/GenBank/DDBJ databases">
        <title>Draft genome sequence of bacterial isolates from marine environment.</title>
        <authorList>
            <person name="Singh S.K."/>
            <person name="Hill R."/>
            <person name="Major S."/>
            <person name="Cai H."/>
            <person name="Li Y."/>
        </authorList>
    </citation>
    <scope>NUCLEOTIDE SEQUENCE [LARGE SCALE GENOMIC DNA]</scope>
    <source>
        <strain evidence="1 2">IMET F</strain>
    </source>
</reference>
<dbReference type="Proteomes" id="UP000238565">
    <property type="component" value="Unassembled WGS sequence"/>
</dbReference>